<dbReference type="Pfam" id="PF00332">
    <property type="entry name" value="Glyco_hydro_17"/>
    <property type="match status" value="1"/>
</dbReference>
<comment type="caution">
    <text evidence="13">The sequence shown here is derived from an EMBL/GenBank/DDBJ whole genome shotgun (WGS) entry which is preliminary data.</text>
</comment>
<evidence type="ECO:0000256" key="9">
    <source>
        <dbReference type="RuleBase" id="RU004335"/>
    </source>
</evidence>
<dbReference type="GO" id="GO:0005975">
    <property type="term" value="P:carbohydrate metabolic process"/>
    <property type="evidence" value="ECO:0007669"/>
    <property type="project" value="InterPro"/>
</dbReference>
<dbReference type="EMBL" id="CM029050">
    <property type="protein sequence ID" value="KAG2569849.1"/>
    <property type="molecule type" value="Genomic_DNA"/>
</dbReference>
<dbReference type="InterPro" id="IPR000490">
    <property type="entry name" value="Glyco_hydro_17"/>
</dbReference>
<evidence type="ECO:0000256" key="2">
    <source>
        <dbReference type="ARBA" id="ARBA00008773"/>
    </source>
</evidence>
<evidence type="ECO:0000256" key="7">
    <source>
        <dbReference type="ARBA" id="ARBA00023157"/>
    </source>
</evidence>
<dbReference type="AlphaFoldDB" id="A0A8T0QAI6"/>
<accession>A0A8T0QAI6</accession>
<feature type="chain" id="PRO_5035820630" description="glucan endo-1,3-beta-D-glucosidase" evidence="11">
    <location>
        <begin position="28"/>
        <end position="455"/>
    </location>
</feature>
<name>A0A8T0QAI6_PANVG</name>
<evidence type="ECO:0000259" key="12">
    <source>
        <dbReference type="SMART" id="SM00768"/>
    </source>
</evidence>
<sequence length="455" mass="48775">MKLPTVVLVQILLPMLLSLSAIQGADAGGIGVNYGTRGTTLPPPADVARFLARDTLVDRVRLLDADPAVLQAFAGTGLAMDVTVPNGVVPRLVSLALARRWVRENVAPYARATNISRLLVGNEVTTEANRTLLLALVPAMRNLHTALVAATLHDRIKVSTTHSLGVLTTTEQPSAARFRDGYDTAIVKPLLRFLRATGAPFMVNAYPFYGLTSDTLDFALFRVNAGVMDEGSGLVYSNMLDAQLDAVHSAIRRLGFGDVDIAVTETGWPSAGEDWELGVGADLARDYNKKAIRHLGSGVGTPLMPNRTFEVSIFSLFDENLKPGPVSQRNFGLFRGDMTAVYDAGIFTSPETVVPVSTKVTPAAAGRRQWCVPKPGADEMMLQENIDFACGQEGVDCAAIRAGGVCYEPDTLQGHAAYAMNLYFQSNGQHAFDCDFGQTGLVTTADPSYGGCKFM</sequence>
<dbReference type="InterPro" id="IPR044965">
    <property type="entry name" value="Glyco_hydro_17_plant"/>
</dbReference>
<dbReference type="SMART" id="SM00768">
    <property type="entry name" value="X8"/>
    <property type="match status" value="1"/>
</dbReference>
<dbReference type="InterPro" id="IPR017853">
    <property type="entry name" value="GH"/>
</dbReference>
<comment type="similarity">
    <text evidence="2 9">Belongs to the glycosyl hydrolase 17 family.</text>
</comment>
<dbReference type="FunFam" id="1.20.58.1040:FF:000003">
    <property type="entry name" value="glucan endo-1,3-beta-glucosidase 7"/>
    <property type="match status" value="1"/>
</dbReference>
<proteinExistence type="inferred from homology"/>
<dbReference type="InterPro" id="IPR012946">
    <property type="entry name" value="X8"/>
</dbReference>
<evidence type="ECO:0000256" key="10">
    <source>
        <dbReference type="RuleBase" id="RU004336"/>
    </source>
</evidence>
<dbReference type="Pfam" id="PF07983">
    <property type="entry name" value="X8"/>
    <property type="match status" value="1"/>
</dbReference>
<comment type="catalytic activity">
    <reaction evidence="1">
        <text>Hydrolysis of (1-&gt;3)-beta-D-glucosidic linkages in (1-&gt;3)-beta-D-glucans.</text>
        <dbReference type="EC" id="3.2.1.39"/>
    </reaction>
</comment>
<gene>
    <name evidence="13" type="ORF">PVAP13_7NG444300</name>
</gene>
<keyword evidence="14" id="KW-1185">Reference proteome</keyword>
<keyword evidence="7" id="KW-1015">Disulfide bond</keyword>
<organism evidence="13 14">
    <name type="scientific">Panicum virgatum</name>
    <name type="common">Blackwell switchgrass</name>
    <dbReference type="NCBI Taxonomy" id="38727"/>
    <lineage>
        <taxon>Eukaryota</taxon>
        <taxon>Viridiplantae</taxon>
        <taxon>Streptophyta</taxon>
        <taxon>Embryophyta</taxon>
        <taxon>Tracheophyta</taxon>
        <taxon>Spermatophyta</taxon>
        <taxon>Magnoliopsida</taxon>
        <taxon>Liliopsida</taxon>
        <taxon>Poales</taxon>
        <taxon>Poaceae</taxon>
        <taxon>PACMAD clade</taxon>
        <taxon>Panicoideae</taxon>
        <taxon>Panicodae</taxon>
        <taxon>Paniceae</taxon>
        <taxon>Panicinae</taxon>
        <taxon>Panicum</taxon>
        <taxon>Panicum sect. Hiantes</taxon>
    </lineage>
</organism>
<evidence type="ECO:0000313" key="14">
    <source>
        <dbReference type="Proteomes" id="UP000823388"/>
    </source>
</evidence>
<evidence type="ECO:0000313" key="13">
    <source>
        <dbReference type="EMBL" id="KAG2569849.1"/>
    </source>
</evidence>
<dbReference type="OrthoDB" id="1938138at2759"/>
<evidence type="ECO:0000256" key="6">
    <source>
        <dbReference type="ARBA" id="ARBA00022821"/>
    </source>
</evidence>
<dbReference type="FunFam" id="3.20.20.80:FF:000002">
    <property type="entry name" value="Glucan endo-1,3-beta-glucosidase 3"/>
    <property type="match status" value="1"/>
</dbReference>
<dbReference type="PROSITE" id="PS00587">
    <property type="entry name" value="GLYCOSYL_HYDROL_F17"/>
    <property type="match status" value="1"/>
</dbReference>
<evidence type="ECO:0000256" key="4">
    <source>
        <dbReference type="ARBA" id="ARBA00022729"/>
    </source>
</evidence>
<dbReference type="GO" id="GO:0042973">
    <property type="term" value="F:glucan endo-1,3-beta-D-glucosidase activity"/>
    <property type="evidence" value="ECO:0007669"/>
    <property type="project" value="UniProtKB-EC"/>
</dbReference>
<keyword evidence="8 10" id="KW-0326">Glycosidase</keyword>
<dbReference type="Gene3D" id="3.20.20.80">
    <property type="entry name" value="Glycosidases"/>
    <property type="match status" value="1"/>
</dbReference>
<keyword evidence="6" id="KW-0611">Plant defense</keyword>
<evidence type="ECO:0000256" key="8">
    <source>
        <dbReference type="ARBA" id="ARBA00023295"/>
    </source>
</evidence>
<feature type="signal peptide" evidence="11">
    <location>
        <begin position="1"/>
        <end position="27"/>
    </location>
</feature>
<evidence type="ECO:0000256" key="1">
    <source>
        <dbReference type="ARBA" id="ARBA00000382"/>
    </source>
</evidence>
<dbReference type="PANTHER" id="PTHR32227">
    <property type="entry name" value="GLUCAN ENDO-1,3-BETA-GLUCOSIDASE BG1-RELATED-RELATED"/>
    <property type="match status" value="1"/>
</dbReference>
<evidence type="ECO:0000256" key="11">
    <source>
        <dbReference type="SAM" id="SignalP"/>
    </source>
</evidence>
<evidence type="ECO:0000256" key="3">
    <source>
        <dbReference type="ARBA" id="ARBA00012780"/>
    </source>
</evidence>
<dbReference type="Gene3D" id="1.20.58.1040">
    <property type="match status" value="1"/>
</dbReference>
<dbReference type="EC" id="3.2.1.39" evidence="3"/>
<dbReference type="Proteomes" id="UP000823388">
    <property type="component" value="Chromosome 7N"/>
</dbReference>
<keyword evidence="5 10" id="KW-0378">Hydrolase</keyword>
<keyword evidence="4 11" id="KW-0732">Signal</keyword>
<dbReference type="GO" id="GO:0006952">
    <property type="term" value="P:defense response"/>
    <property type="evidence" value="ECO:0007669"/>
    <property type="project" value="UniProtKB-KW"/>
</dbReference>
<dbReference type="SUPFAM" id="SSF51445">
    <property type="entry name" value="(Trans)glycosidases"/>
    <property type="match status" value="1"/>
</dbReference>
<feature type="domain" description="X8" evidence="12">
    <location>
        <begin position="369"/>
        <end position="454"/>
    </location>
</feature>
<evidence type="ECO:0000256" key="5">
    <source>
        <dbReference type="ARBA" id="ARBA00022801"/>
    </source>
</evidence>
<protein>
    <recommendedName>
        <fullName evidence="3">glucan endo-1,3-beta-D-glucosidase</fullName>
        <ecNumber evidence="3">3.2.1.39</ecNumber>
    </recommendedName>
</protein>
<reference evidence="13 14" key="1">
    <citation type="submission" date="2020-05" db="EMBL/GenBank/DDBJ databases">
        <title>WGS assembly of Panicum virgatum.</title>
        <authorList>
            <person name="Lovell J.T."/>
            <person name="Jenkins J."/>
            <person name="Shu S."/>
            <person name="Juenger T.E."/>
            <person name="Schmutz J."/>
        </authorList>
    </citation>
    <scope>NUCLEOTIDE SEQUENCE [LARGE SCALE GENOMIC DNA]</scope>
    <source>
        <strain evidence="14">cv. AP13</strain>
    </source>
</reference>